<gene>
    <name evidence="1" type="ORF">WH47_05276</name>
</gene>
<dbReference type="EMBL" id="KQ414726">
    <property type="protein sequence ID" value="KOC62634.1"/>
    <property type="molecule type" value="Genomic_DNA"/>
</dbReference>
<dbReference type="Proteomes" id="UP000053825">
    <property type="component" value="Unassembled WGS sequence"/>
</dbReference>
<organism evidence="1 2">
    <name type="scientific">Habropoda laboriosa</name>
    <dbReference type="NCBI Taxonomy" id="597456"/>
    <lineage>
        <taxon>Eukaryota</taxon>
        <taxon>Metazoa</taxon>
        <taxon>Ecdysozoa</taxon>
        <taxon>Arthropoda</taxon>
        <taxon>Hexapoda</taxon>
        <taxon>Insecta</taxon>
        <taxon>Pterygota</taxon>
        <taxon>Neoptera</taxon>
        <taxon>Endopterygota</taxon>
        <taxon>Hymenoptera</taxon>
        <taxon>Apocrita</taxon>
        <taxon>Aculeata</taxon>
        <taxon>Apoidea</taxon>
        <taxon>Anthophila</taxon>
        <taxon>Apidae</taxon>
        <taxon>Habropoda</taxon>
    </lineage>
</organism>
<protein>
    <recommendedName>
        <fullName evidence="3">Cardioactive peptide</fullName>
    </recommendedName>
</protein>
<evidence type="ECO:0008006" key="3">
    <source>
        <dbReference type="Google" id="ProtNLM"/>
    </source>
</evidence>
<sequence>MCLINAGQSEKPLNKIDQQLLDAFNVDRSLRMKRPFCNAFTGCGRKRSFSEYLTDLQELKSSDSIRIPVSLYKALLNAAQTACGRSTVDMNEYQSSEVPQVYMSGKIGNQKRYEMPLTSLD</sequence>
<keyword evidence="2" id="KW-1185">Reference proteome</keyword>
<name>A0A0L7QVQ8_9HYME</name>
<dbReference type="OrthoDB" id="6134464at2759"/>
<dbReference type="AlphaFoldDB" id="A0A0L7QVQ8"/>
<evidence type="ECO:0000313" key="2">
    <source>
        <dbReference type="Proteomes" id="UP000053825"/>
    </source>
</evidence>
<reference evidence="1 2" key="1">
    <citation type="submission" date="2015-07" db="EMBL/GenBank/DDBJ databases">
        <title>The genome of Habropoda laboriosa.</title>
        <authorList>
            <person name="Pan H."/>
            <person name="Kapheim K."/>
        </authorList>
    </citation>
    <scope>NUCLEOTIDE SEQUENCE [LARGE SCALE GENOMIC DNA]</scope>
    <source>
        <strain evidence="1">0110345459</strain>
    </source>
</reference>
<dbReference type="STRING" id="597456.A0A0L7QVQ8"/>
<dbReference type="InterPro" id="IPR024276">
    <property type="entry name" value="CCAP"/>
</dbReference>
<evidence type="ECO:0000313" key="1">
    <source>
        <dbReference type="EMBL" id="KOC62634.1"/>
    </source>
</evidence>
<accession>A0A0L7QVQ8</accession>
<proteinExistence type="predicted"/>
<dbReference type="Pfam" id="PF11105">
    <property type="entry name" value="CCAP"/>
    <property type="match status" value="1"/>
</dbReference>